<evidence type="ECO:0000256" key="4">
    <source>
        <dbReference type="ARBA" id="ARBA00023136"/>
    </source>
</evidence>
<feature type="transmembrane region" description="Helical" evidence="5">
    <location>
        <begin position="13"/>
        <end position="32"/>
    </location>
</feature>
<evidence type="ECO:0000256" key="2">
    <source>
        <dbReference type="ARBA" id="ARBA00022692"/>
    </source>
</evidence>
<gene>
    <name evidence="6" type="ORF">MNOR_LOCUS7785</name>
</gene>
<dbReference type="GO" id="GO:0005886">
    <property type="term" value="C:plasma membrane"/>
    <property type="evidence" value="ECO:0007669"/>
    <property type="project" value="TreeGrafter"/>
</dbReference>
<keyword evidence="4 5" id="KW-0472">Membrane</keyword>
<comment type="caution">
    <text evidence="6">The sequence shown here is derived from an EMBL/GenBank/DDBJ whole genome shotgun (WGS) entry which is preliminary data.</text>
</comment>
<organism evidence="6 7">
    <name type="scientific">Meganyctiphanes norvegica</name>
    <name type="common">Northern krill</name>
    <name type="synonym">Thysanopoda norvegica</name>
    <dbReference type="NCBI Taxonomy" id="48144"/>
    <lineage>
        <taxon>Eukaryota</taxon>
        <taxon>Metazoa</taxon>
        <taxon>Ecdysozoa</taxon>
        <taxon>Arthropoda</taxon>
        <taxon>Crustacea</taxon>
        <taxon>Multicrustacea</taxon>
        <taxon>Malacostraca</taxon>
        <taxon>Eumalacostraca</taxon>
        <taxon>Eucarida</taxon>
        <taxon>Euphausiacea</taxon>
        <taxon>Euphausiidae</taxon>
        <taxon>Meganyctiphanes</taxon>
    </lineage>
</organism>
<evidence type="ECO:0000256" key="3">
    <source>
        <dbReference type="ARBA" id="ARBA00022989"/>
    </source>
</evidence>
<reference evidence="6 7" key="1">
    <citation type="submission" date="2024-05" db="EMBL/GenBank/DDBJ databases">
        <authorList>
            <person name="Wallberg A."/>
        </authorList>
    </citation>
    <scope>NUCLEOTIDE SEQUENCE [LARGE SCALE GENOMIC DNA]</scope>
</reference>
<evidence type="ECO:0000313" key="6">
    <source>
        <dbReference type="EMBL" id="CAL4069364.1"/>
    </source>
</evidence>
<protein>
    <submittedName>
        <fullName evidence="6">Uncharacterized protein</fullName>
    </submittedName>
</protein>
<dbReference type="GO" id="GO:0022841">
    <property type="term" value="F:potassium ion leak channel activity"/>
    <property type="evidence" value="ECO:0007669"/>
    <property type="project" value="TreeGrafter"/>
</dbReference>
<keyword evidence="3 5" id="KW-1133">Transmembrane helix</keyword>
<accession>A0AAV2Q6X9</accession>
<dbReference type="PANTHER" id="PTHR11003:SF249">
    <property type="entry name" value="TWO PORE POTASSIUM CHANNEL PROTEIN SUP-9"/>
    <property type="match status" value="1"/>
</dbReference>
<dbReference type="AlphaFoldDB" id="A0AAV2Q6X9"/>
<name>A0AAV2Q6X9_MEGNR</name>
<dbReference type="InterPro" id="IPR003280">
    <property type="entry name" value="2pore_dom_K_chnl"/>
</dbReference>
<dbReference type="PANTHER" id="PTHR11003">
    <property type="entry name" value="POTASSIUM CHANNEL, SUBFAMILY K"/>
    <property type="match status" value="1"/>
</dbReference>
<dbReference type="GO" id="GO:0015271">
    <property type="term" value="F:outward rectifier potassium channel activity"/>
    <property type="evidence" value="ECO:0007669"/>
    <property type="project" value="TreeGrafter"/>
</dbReference>
<feature type="non-terminal residue" evidence="6">
    <location>
        <position position="107"/>
    </location>
</feature>
<comment type="subcellular location">
    <subcellularLocation>
        <location evidence="1">Membrane</location>
        <topology evidence="1">Multi-pass membrane protein</topology>
    </subcellularLocation>
</comment>
<sequence>FCEVRRSTVLLHLYIPFYSMYLLVGAILFALIEGPIEKNYTEELRRFRTDFLEWNTCVSDSELEDLIVEIIRANNRGVSAARNVTGEPNWSFGQSFFFSSTIVTTIG</sequence>
<dbReference type="GO" id="GO:0030322">
    <property type="term" value="P:stabilization of membrane potential"/>
    <property type="evidence" value="ECO:0007669"/>
    <property type="project" value="TreeGrafter"/>
</dbReference>
<proteinExistence type="predicted"/>
<evidence type="ECO:0000256" key="1">
    <source>
        <dbReference type="ARBA" id="ARBA00004141"/>
    </source>
</evidence>
<dbReference type="Gene3D" id="1.10.287.70">
    <property type="match status" value="1"/>
</dbReference>
<evidence type="ECO:0000256" key="5">
    <source>
        <dbReference type="SAM" id="Phobius"/>
    </source>
</evidence>
<feature type="non-terminal residue" evidence="6">
    <location>
        <position position="1"/>
    </location>
</feature>
<evidence type="ECO:0000313" key="7">
    <source>
        <dbReference type="Proteomes" id="UP001497623"/>
    </source>
</evidence>
<keyword evidence="2 5" id="KW-0812">Transmembrane</keyword>
<keyword evidence="7" id="KW-1185">Reference proteome</keyword>
<dbReference type="EMBL" id="CAXKWB010003493">
    <property type="protein sequence ID" value="CAL4069364.1"/>
    <property type="molecule type" value="Genomic_DNA"/>
</dbReference>
<dbReference type="Proteomes" id="UP001497623">
    <property type="component" value="Unassembled WGS sequence"/>
</dbReference>
<dbReference type="SUPFAM" id="SSF81324">
    <property type="entry name" value="Voltage-gated potassium channels"/>
    <property type="match status" value="1"/>
</dbReference>